<protein>
    <submittedName>
        <fullName evidence="7">Diacylglycerol kinase</fullName>
    </submittedName>
</protein>
<keyword evidence="8" id="KW-1185">Reference proteome</keyword>
<reference evidence="7 8" key="1">
    <citation type="journal article" date="2021" name="Elife">
        <title>Chloroplast acquisition without the gene transfer in kleptoplastic sea slugs, Plakobranchus ocellatus.</title>
        <authorList>
            <person name="Maeda T."/>
            <person name="Takahashi S."/>
            <person name="Yoshida T."/>
            <person name="Shimamura S."/>
            <person name="Takaki Y."/>
            <person name="Nagai Y."/>
            <person name="Toyoda A."/>
            <person name="Suzuki Y."/>
            <person name="Arimoto A."/>
            <person name="Ishii H."/>
            <person name="Satoh N."/>
            <person name="Nishiyama T."/>
            <person name="Hasebe M."/>
            <person name="Maruyama T."/>
            <person name="Minagawa J."/>
            <person name="Obokata J."/>
            <person name="Shigenobu S."/>
        </authorList>
    </citation>
    <scope>NUCLEOTIDE SEQUENCE [LARGE SCALE GENOMIC DNA]</scope>
</reference>
<accession>A0AAV4ICR9</accession>
<gene>
    <name evidence="7" type="ORF">ElyMa_006571300</name>
</gene>
<dbReference type="PANTHER" id="PTHR11255:SF109">
    <property type="entry name" value="DIACYLGLYCEROL KINASE ETA"/>
    <property type="match status" value="1"/>
</dbReference>
<dbReference type="Gene3D" id="2.60.200.40">
    <property type="match status" value="1"/>
</dbReference>
<organism evidence="7 8">
    <name type="scientific">Elysia marginata</name>
    <dbReference type="NCBI Taxonomy" id="1093978"/>
    <lineage>
        <taxon>Eukaryota</taxon>
        <taxon>Metazoa</taxon>
        <taxon>Spiralia</taxon>
        <taxon>Lophotrochozoa</taxon>
        <taxon>Mollusca</taxon>
        <taxon>Gastropoda</taxon>
        <taxon>Heterobranchia</taxon>
        <taxon>Euthyneura</taxon>
        <taxon>Panpulmonata</taxon>
        <taxon>Sacoglossa</taxon>
        <taxon>Placobranchoidea</taxon>
        <taxon>Plakobranchidae</taxon>
        <taxon>Elysia</taxon>
    </lineage>
</organism>
<evidence type="ECO:0000313" key="8">
    <source>
        <dbReference type="Proteomes" id="UP000762676"/>
    </source>
</evidence>
<name>A0AAV4ICR9_9GAST</name>
<dbReference type="SUPFAM" id="SSF111331">
    <property type="entry name" value="NAD kinase/diacylglycerol kinase-like"/>
    <property type="match status" value="1"/>
</dbReference>
<comment type="caution">
    <text evidence="7">The sequence shown here is derived from an EMBL/GenBank/DDBJ whole genome shotgun (WGS) entry which is preliminary data.</text>
</comment>
<dbReference type="PANTHER" id="PTHR11255">
    <property type="entry name" value="DIACYLGLYCEROL KINASE"/>
    <property type="match status" value="1"/>
</dbReference>
<dbReference type="FunFam" id="2.60.200.40:FF:000001">
    <property type="entry name" value="Diacylglycerol kinase"/>
    <property type="match status" value="1"/>
</dbReference>
<evidence type="ECO:0000256" key="2">
    <source>
        <dbReference type="ARBA" id="ARBA00022741"/>
    </source>
</evidence>
<dbReference type="GO" id="GO:0005886">
    <property type="term" value="C:plasma membrane"/>
    <property type="evidence" value="ECO:0007669"/>
    <property type="project" value="TreeGrafter"/>
</dbReference>
<evidence type="ECO:0000256" key="4">
    <source>
        <dbReference type="ARBA" id="ARBA00022840"/>
    </source>
</evidence>
<keyword evidence="2" id="KW-0547">Nucleotide-binding</keyword>
<dbReference type="InterPro" id="IPR000756">
    <property type="entry name" value="Diacylglycerol_kin_accessory"/>
</dbReference>
<dbReference type="Pfam" id="PF00609">
    <property type="entry name" value="DAGK_acc"/>
    <property type="match status" value="1"/>
</dbReference>
<dbReference type="SMART" id="SM00045">
    <property type="entry name" value="DAGKa"/>
    <property type="match status" value="1"/>
</dbReference>
<evidence type="ECO:0000256" key="5">
    <source>
        <dbReference type="SAM" id="MobiDB-lite"/>
    </source>
</evidence>
<dbReference type="Proteomes" id="UP000762676">
    <property type="component" value="Unassembled WGS sequence"/>
</dbReference>
<dbReference type="InterPro" id="IPR016064">
    <property type="entry name" value="NAD/diacylglycerol_kinase_sf"/>
</dbReference>
<evidence type="ECO:0000256" key="1">
    <source>
        <dbReference type="ARBA" id="ARBA00022679"/>
    </source>
</evidence>
<keyword evidence="4" id="KW-0067">ATP-binding</keyword>
<sequence>MFKSREALMSRANSLKKAVRQIIEHTERAVDEQNAQTLELEAVNPQFPGSMIKASEASRSAPSFSVFSDDQNISSNKTADSSSLKALADPSRSPLGPASRRISSMSTFNRSASVDSKLSVSPTSKGKIELHEPVAQKQQRQLPAIRLPFVQPATLPGISSSIAKNLAGGGFISKVLLANADALCAAASPLLEQDIPIESYQERCVMNNYFGIGLDAKIALEFQNKREEHPEKCRSRTKNLMWYGVLGGKEMINKTFKNLDQRVLLECDGQRIPLPSLQGIVILNIPSYGGGANFWGGSKQDENFTAPSFDDRILEVVAVFGGIQMAMSRVIDLQHHRIAQCRTVKVTILGDEGVPVQVDGEAWVQPPGYVRIVHKNRAQMLIRSRVCSTLD</sequence>
<dbReference type="AlphaFoldDB" id="A0AAV4ICR9"/>
<proteinExistence type="predicted"/>
<evidence type="ECO:0000259" key="6">
    <source>
        <dbReference type="SMART" id="SM00045"/>
    </source>
</evidence>
<feature type="compositionally biased region" description="Polar residues" evidence="5">
    <location>
        <begin position="70"/>
        <end position="84"/>
    </location>
</feature>
<evidence type="ECO:0000313" key="7">
    <source>
        <dbReference type="EMBL" id="GFS07508.1"/>
    </source>
</evidence>
<dbReference type="EMBL" id="BMAT01013203">
    <property type="protein sequence ID" value="GFS07508.1"/>
    <property type="molecule type" value="Genomic_DNA"/>
</dbReference>
<feature type="region of interest" description="Disordered" evidence="5">
    <location>
        <begin position="70"/>
        <end position="108"/>
    </location>
</feature>
<evidence type="ECO:0000256" key="3">
    <source>
        <dbReference type="ARBA" id="ARBA00022777"/>
    </source>
</evidence>
<keyword evidence="3 7" id="KW-0418">Kinase</keyword>
<dbReference type="GO" id="GO:0005524">
    <property type="term" value="F:ATP binding"/>
    <property type="evidence" value="ECO:0007669"/>
    <property type="project" value="UniProtKB-KW"/>
</dbReference>
<dbReference type="InterPro" id="IPR037607">
    <property type="entry name" value="DGK"/>
</dbReference>
<keyword evidence="1" id="KW-0808">Transferase</keyword>
<dbReference type="GO" id="GO:0007200">
    <property type="term" value="P:phospholipase C-activating G protein-coupled receptor signaling pathway"/>
    <property type="evidence" value="ECO:0007669"/>
    <property type="project" value="InterPro"/>
</dbReference>
<feature type="domain" description="Diacylglycerol kinase accessory" evidence="6">
    <location>
        <begin position="205"/>
        <end position="362"/>
    </location>
</feature>
<dbReference type="GO" id="GO:0004143">
    <property type="term" value="F:ATP-dependent diacylglycerol kinase activity"/>
    <property type="evidence" value="ECO:0007669"/>
    <property type="project" value="InterPro"/>
</dbReference>